<evidence type="ECO:0000313" key="6">
    <source>
        <dbReference type="Proteomes" id="UP000256304"/>
    </source>
</evidence>
<dbReference type="RefSeq" id="WP_116188867.1">
    <property type="nucleotide sequence ID" value="NZ_QTTN01000009.1"/>
</dbReference>
<dbReference type="CDD" id="cd08023">
    <property type="entry name" value="GH16_laminarinase_like"/>
    <property type="match status" value="1"/>
</dbReference>
<keyword evidence="6" id="KW-1185">Reference proteome</keyword>
<feature type="domain" description="F5/8 type C" evidence="3">
    <location>
        <begin position="171"/>
        <end position="309"/>
    </location>
</feature>
<dbReference type="InterPro" id="IPR000421">
    <property type="entry name" value="FA58C"/>
</dbReference>
<feature type="domain" description="GH16" evidence="4">
    <location>
        <begin position="335"/>
        <end position="561"/>
    </location>
</feature>
<dbReference type="SUPFAM" id="SSF50370">
    <property type="entry name" value="Ricin B-like lectins"/>
    <property type="match status" value="1"/>
</dbReference>
<dbReference type="PROSITE" id="PS50231">
    <property type="entry name" value="RICIN_B_LECTIN"/>
    <property type="match status" value="1"/>
</dbReference>
<organism evidence="5 6">
    <name type="scientific">Paenibacillus taihuensis</name>
    <dbReference type="NCBI Taxonomy" id="1156355"/>
    <lineage>
        <taxon>Bacteria</taxon>
        <taxon>Bacillati</taxon>
        <taxon>Bacillota</taxon>
        <taxon>Bacilli</taxon>
        <taxon>Bacillales</taxon>
        <taxon>Paenibacillaceae</taxon>
        <taxon>Paenibacillus</taxon>
    </lineage>
</organism>
<feature type="signal peptide" evidence="2">
    <location>
        <begin position="1"/>
        <end position="31"/>
    </location>
</feature>
<evidence type="ECO:0000256" key="2">
    <source>
        <dbReference type="SAM" id="SignalP"/>
    </source>
</evidence>
<dbReference type="InterPro" id="IPR000757">
    <property type="entry name" value="Beta-glucanase-like"/>
</dbReference>
<dbReference type="Proteomes" id="UP000256304">
    <property type="component" value="Unassembled WGS sequence"/>
</dbReference>
<reference evidence="5 6" key="1">
    <citation type="submission" date="2018-08" db="EMBL/GenBank/DDBJ databases">
        <title>Genomic Encyclopedia of Type Strains, Phase III (KMG-III): the genomes of soil and plant-associated and newly described type strains.</title>
        <authorList>
            <person name="Whitman W."/>
        </authorList>
    </citation>
    <scope>NUCLEOTIDE SEQUENCE [LARGE SCALE GENOMIC DNA]</scope>
    <source>
        <strain evidence="5 6">CGMCC 1.10966</strain>
    </source>
</reference>
<dbReference type="SUPFAM" id="SSF49899">
    <property type="entry name" value="Concanavalin A-like lectins/glucanases"/>
    <property type="match status" value="1"/>
</dbReference>
<comment type="similarity">
    <text evidence="1">Belongs to the glycosyl hydrolase 16 family.</text>
</comment>
<sequence>MRKLKSSKKSLFIVSLLIVAMTVIGFPVAQADPVVSGEVYKLVNPNSGKVLDVANSGTADSTNVQIKTYNGQTGQHWKLVTNGDGTFKLLAANSGKALDAAGAGTADGTNVDIYTDNGTGAQKWTVSPNSDGTVKIINPNSGKVLDVNGGGQADGTNVQIWTDWGTVGQKWKLVNLSAPEANNLALGKTATASSTEAATYGVSNVTDGNATTRWSSSFSDNQWVYVDLGSAQTVNRVVLKWEAAYATSYKIQVSNNATAWTDVYSTTLGTGGTEEVSFPAVSARYVRMLGVQRATVYGYSLYEMEVYPYAGPDLTGYSLYRDYSFGTKRGVNSLTSLSNSFKPYGVAGTTVINNEWQRYQPINDTNHHLTGNTLELTAVPNMGGISNGGISSGQIVTKDTFYPRDGKTYIFQLRAKIPTGAGTWPAFWMYSPGGAGSTASEIDIFEYFNSPTQNTNDWTGFDHGDGIGTDYYSIMTNQWVWHPGFDFANNYHTYTLIWKEGNIQKWVDNTMVKFTNFTWYGPDPEVLINLAIGGSPNSAPTAGTTPFPSIFALDYFRVYVK</sequence>
<evidence type="ECO:0000256" key="1">
    <source>
        <dbReference type="ARBA" id="ARBA00006865"/>
    </source>
</evidence>
<name>A0A3D9S9D4_9BACL</name>
<dbReference type="InterPro" id="IPR013320">
    <property type="entry name" value="ConA-like_dom_sf"/>
</dbReference>
<dbReference type="InterPro" id="IPR000772">
    <property type="entry name" value="Ricin_B_lectin"/>
</dbReference>
<dbReference type="PANTHER" id="PTHR10963">
    <property type="entry name" value="GLYCOSYL HYDROLASE-RELATED"/>
    <property type="match status" value="1"/>
</dbReference>
<dbReference type="PROSITE" id="PS51762">
    <property type="entry name" value="GH16_2"/>
    <property type="match status" value="1"/>
</dbReference>
<proteinExistence type="inferred from homology"/>
<evidence type="ECO:0000259" key="4">
    <source>
        <dbReference type="PROSITE" id="PS51762"/>
    </source>
</evidence>
<evidence type="ECO:0000313" key="5">
    <source>
        <dbReference type="EMBL" id="REE87416.1"/>
    </source>
</evidence>
<accession>A0A3D9S9D4</accession>
<dbReference type="InterPro" id="IPR050546">
    <property type="entry name" value="Glycosyl_Hydrlase_16"/>
</dbReference>
<dbReference type="InterPro" id="IPR008979">
    <property type="entry name" value="Galactose-bd-like_sf"/>
</dbReference>
<dbReference type="AlphaFoldDB" id="A0A3D9S9D4"/>
<dbReference type="PANTHER" id="PTHR10963:SF55">
    <property type="entry name" value="GLYCOSIDE HYDROLASE FAMILY 16 PROTEIN"/>
    <property type="match status" value="1"/>
</dbReference>
<dbReference type="SMART" id="SM00458">
    <property type="entry name" value="RICIN"/>
    <property type="match status" value="1"/>
</dbReference>
<gene>
    <name evidence="5" type="ORF">A8990_10961</name>
</gene>
<dbReference type="GO" id="GO:0004553">
    <property type="term" value="F:hydrolase activity, hydrolyzing O-glycosyl compounds"/>
    <property type="evidence" value="ECO:0007669"/>
    <property type="project" value="InterPro"/>
</dbReference>
<feature type="chain" id="PRO_5017603680" evidence="2">
    <location>
        <begin position="32"/>
        <end position="561"/>
    </location>
</feature>
<dbReference type="PROSITE" id="PS50022">
    <property type="entry name" value="FA58C_3"/>
    <property type="match status" value="1"/>
</dbReference>
<dbReference type="Pfam" id="PF00754">
    <property type="entry name" value="F5_F8_type_C"/>
    <property type="match status" value="1"/>
</dbReference>
<dbReference type="Pfam" id="PF14200">
    <property type="entry name" value="RicinB_lectin_2"/>
    <property type="match status" value="1"/>
</dbReference>
<dbReference type="InterPro" id="IPR035992">
    <property type="entry name" value="Ricin_B-like_lectins"/>
</dbReference>
<dbReference type="Pfam" id="PF00722">
    <property type="entry name" value="Glyco_hydro_16"/>
    <property type="match status" value="1"/>
</dbReference>
<dbReference type="Gene3D" id="2.60.120.260">
    <property type="entry name" value="Galactose-binding domain-like"/>
    <property type="match status" value="1"/>
</dbReference>
<keyword evidence="5" id="KW-0378">Hydrolase</keyword>
<dbReference type="GO" id="GO:0005975">
    <property type="term" value="P:carbohydrate metabolic process"/>
    <property type="evidence" value="ECO:0007669"/>
    <property type="project" value="InterPro"/>
</dbReference>
<dbReference type="Gene3D" id="2.60.120.200">
    <property type="match status" value="1"/>
</dbReference>
<dbReference type="Gene3D" id="2.80.10.50">
    <property type="match status" value="3"/>
</dbReference>
<keyword evidence="2" id="KW-0732">Signal</keyword>
<evidence type="ECO:0000259" key="3">
    <source>
        <dbReference type="PROSITE" id="PS50022"/>
    </source>
</evidence>
<dbReference type="CDD" id="cd00161">
    <property type="entry name" value="beta-trefoil_Ricin-like"/>
    <property type="match status" value="1"/>
</dbReference>
<dbReference type="OrthoDB" id="6636047at2"/>
<comment type="caution">
    <text evidence="5">The sequence shown here is derived from an EMBL/GenBank/DDBJ whole genome shotgun (WGS) entry which is preliminary data.</text>
</comment>
<dbReference type="EMBL" id="QTTN01000009">
    <property type="protein sequence ID" value="REE87416.1"/>
    <property type="molecule type" value="Genomic_DNA"/>
</dbReference>
<dbReference type="SUPFAM" id="SSF49785">
    <property type="entry name" value="Galactose-binding domain-like"/>
    <property type="match status" value="1"/>
</dbReference>
<protein>
    <submittedName>
        <fullName evidence="5">Glycosyl hydrolase family 16</fullName>
    </submittedName>
</protein>